<feature type="domain" description="4Fe-4S ferredoxin-type" evidence="13">
    <location>
        <begin position="165"/>
        <end position="193"/>
    </location>
</feature>
<evidence type="ECO:0000256" key="5">
    <source>
        <dbReference type="ARBA" id="ARBA00022723"/>
    </source>
</evidence>
<keyword evidence="16" id="KW-1185">Reference proteome</keyword>
<reference evidence="15 16" key="1">
    <citation type="submission" date="2020-02" db="EMBL/GenBank/DDBJ databases">
        <title>Ideonella bacterium strain TBM-1.</title>
        <authorList>
            <person name="Chen W.-M."/>
        </authorList>
    </citation>
    <scope>NUCLEOTIDE SEQUENCE [LARGE SCALE GENOMIC DNA]</scope>
    <source>
        <strain evidence="15 16">TBM-1</strain>
    </source>
</reference>
<protein>
    <submittedName>
        <fullName evidence="15">Electron transport complex subunit RsxB</fullName>
    </submittedName>
</protein>
<evidence type="ECO:0000313" key="15">
    <source>
        <dbReference type="EMBL" id="NDY91402.1"/>
    </source>
</evidence>
<dbReference type="PROSITE" id="PS51379">
    <property type="entry name" value="4FE4S_FER_2"/>
    <property type="match status" value="2"/>
</dbReference>
<dbReference type="AlphaFoldDB" id="A0A7C9TJT6"/>
<evidence type="ECO:0000256" key="10">
    <source>
        <dbReference type="ARBA" id="ARBA00023014"/>
    </source>
</evidence>
<dbReference type="PANTHER" id="PTHR42859">
    <property type="entry name" value="OXIDOREDUCTASE"/>
    <property type="match status" value="1"/>
</dbReference>
<dbReference type="PROSITE" id="PS00198">
    <property type="entry name" value="4FE4S_FER_1"/>
    <property type="match status" value="1"/>
</dbReference>
<keyword evidence="11" id="KW-0472">Membrane</keyword>
<evidence type="ECO:0000256" key="3">
    <source>
        <dbReference type="ARBA" id="ARBA00022485"/>
    </source>
</evidence>
<dbReference type="PROSITE" id="PS51656">
    <property type="entry name" value="4FE4S"/>
    <property type="match status" value="1"/>
</dbReference>
<name>A0A7C9TJT6_9BURK</name>
<evidence type="ECO:0000259" key="13">
    <source>
        <dbReference type="PROSITE" id="PS51379"/>
    </source>
</evidence>
<dbReference type="Gene3D" id="3.30.70.20">
    <property type="match status" value="1"/>
</dbReference>
<dbReference type="SUPFAM" id="SSF54862">
    <property type="entry name" value="4Fe-4S ferredoxins"/>
    <property type="match status" value="1"/>
</dbReference>
<evidence type="ECO:0000256" key="2">
    <source>
        <dbReference type="ARBA" id="ARBA00022475"/>
    </source>
</evidence>
<keyword evidence="7" id="KW-1278">Translocase</keyword>
<keyword evidence="4" id="KW-0997">Cell inner membrane</keyword>
<dbReference type="InterPro" id="IPR017900">
    <property type="entry name" value="4Fe4S_Fe_S_CS"/>
</dbReference>
<evidence type="ECO:0000313" key="16">
    <source>
        <dbReference type="Proteomes" id="UP000484255"/>
    </source>
</evidence>
<keyword evidence="5" id="KW-0479">Metal-binding</keyword>
<evidence type="ECO:0000256" key="8">
    <source>
        <dbReference type="ARBA" id="ARBA00022982"/>
    </source>
</evidence>
<evidence type="ECO:0000259" key="14">
    <source>
        <dbReference type="PROSITE" id="PS51656"/>
    </source>
</evidence>
<sequence>MPGPRCPHAAPPRARPPRPPGRERGGRPGTDNAGVSLPPQLPTAPASAGAPDTTARPTPDVRLVDALDAVLPQTQCTRCGYPDCRHYAQALADGQADINQCPPGGAEGVQRLSRLTGRPVIALNPVHGEEKPRAVARIDESWCIGCTLCIKACPVDCIVGANKLMHTVVEADCTGCELCVPACPVDCIQMVPMTGQATGWNAWSPGQAEQARARYAFHLFRVAREKRENDERLAAKAAHKLADLENQTLHTDPEVIARKRAVIEAALARARAQRPAGAGDTAAEDPTGSAP</sequence>
<feature type="domain" description="4Fe-4S" evidence="14">
    <location>
        <begin position="59"/>
        <end position="118"/>
    </location>
</feature>
<keyword evidence="2" id="KW-1003">Cell membrane</keyword>
<dbReference type="Pfam" id="PF04060">
    <property type="entry name" value="FeS"/>
    <property type="match status" value="1"/>
</dbReference>
<feature type="compositionally biased region" description="Pro residues" evidence="12">
    <location>
        <begin position="1"/>
        <end position="19"/>
    </location>
</feature>
<keyword evidence="9" id="KW-0408">Iron</keyword>
<dbReference type="NCBIfam" id="TIGR01944">
    <property type="entry name" value="rnfB"/>
    <property type="match status" value="1"/>
</dbReference>
<organism evidence="15 16">
    <name type="scientific">Ideonella livida</name>
    <dbReference type="NCBI Taxonomy" id="2707176"/>
    <lineage>
        <taxon>Bacteria</taxon>
        <taxon>Pseudomonadati</taxon>
        <taxon>Pseudomonadota</taxon>
        <taxon>Betaproteobacteria</taxon>
        <taxon>Burkholderiales</taxon>
        <taxon>Sphaerotilaceae</taxon>
        <taxon>Ideonella</taxon>
    </lineage>
</organism>
<feature type="region of interest" description="Disordered" evidence="12">
    <location>
        <begin position="1"/>
        <end position="58"/>
    </location>
</feature>
<dbReference type="PANTHER" id="PTHR42859:SF3">
    <property type="entry name" value="ION-TRANSLOCATING OXIDOREDUCTASE COMPLEX SUBUNIT B"/>
    <property type="match status" value="1"/>
</dbReference>
<dbReference type="GO" id="GO:0009055">
    <property type="term" value="F:electron transfer activity"/>
    <property type="evidence" value="ECO:0007669"/>
    <property type="project" value="InterPro"/>
</dbReference>
<evidence type="ECO:0000256" key="12">
    <source>
        <dbReference type="SAM" id="MobiDB-lite"/>
    </source>
</evidence>
<evidence type="ECO:0000256" key="7">
    <source>
        <dbReference type="ARBA" id="ARBA00022967"/>
    </source>
</evidence>
<dbReference type="NCBIfam" id="NF005415">
    <property type="entry name" value="PRK06991.1"/>
    <property type="match status" value="1"/>
</dbReference>
<evidence type="ECO:0000256" key="6">
    <source>
        <dbReference type="ARBA" id="ARBA00022737"/>
    </source>
</evidence>
<dbReference type="InterPro" id="IPR010207">
    <property type="entry name" value="Elect_transpt_cplx_RnfB/RsxB"/>
</dbReference>
<proteinExistence type="predicted"/>
<keyword evidence="8" id="KW-0249">Electron transport</keyword>
<dbReference type="EMBL" id="JAAGOH010000009">
    <property type="protein sequence ID" value="NDY91402.1"/>
    <property type="molecule type" value="Genomic_DNA"/>
</dbReference>
<evidence type="ECO:0000256" key="9">
    <source>
        <dbReference type="ARBA" id="ARBA00023004"/>
    </source>
</evidence>
<dbReference type="Proteomes" id="UP000484255">
    <property type="component" value="Unassembled WGS sequence"/>
</dbReference>
<keyword evidence="3" id="KW-0004">4Fe-4S</keyword>
<feature type="region of interest" description="Disordered" evidence="12">
    <location>
        <begin position="270"/>
        <end position="291"/>
    </location>
</feature>
<dbReference type="InterPro" id="IPR007202">
    <property type="entry name" value="4Fe-4S_dom"/>
</dbReference>
<accession>A0A7C9TJT6</accession>
<dbReference type="InterPro" id="IPR050294">
    <property type="entry name" value="RnfB_subfamily"/>
</dbReference>
<evidence type="ECO:0000256" key="4">
    <source>
        <dbReference type="ARBA" id="ARBA00022519"/>
    </source>
</evidence>
<feature type="domain" description="4Fe-4S ferredoxin-type" evidence="13">
    <location>
        <begin position="134"/>
        <end position="163"/>
    </location>
</feature>
<comment type="caution">
    <text evidence="15">The sequence shown here is derived from an EMBL/GenBank/DDBJ whole genome shotgun (WGS) entry which is preliminary data.</text>
</comment>
<keyword evidence="10" id="KW-0411">Iron-sulfur</keyword>
<evidence type="ECO:0000256" key="11">
    <source>
        <dbReference type="ARBA" id="ARBA00023136"/>
    </source>
</evidence>
<dbReference type="GO" id="GO:0046872">
    <property type="term" value="F:metal ion binding"/>
    <property type="evidence" value="ECO:0007669"/>
    <property type="project" value="UniProtKB-KW"/>
</dbReference>
<dbReference type="Gene3D" id="1.10.15.40">
    <property type="entry name" value="Electron transport complex subunit B, putative Fe-S cluster"/>
    <property type="match status" value="1"/>
</dbReference>
<dbReference type="Pfam" id="PF14697">
    <property type="entry name" value="Fer4_21"/>
    <property type="match status" value="1"/>
</dbReference>
<keyword evidence="6" id="KW-0677">Repeat</keyword>
<evidence type="ECO:0000256" key="1">
    <source>
        <dbReference type="ARBA" id="ARBA00022448"/>
    </source>
</evidence>
<dbReference type="GO" id="GO:0051539">
    <property type="term" value="F:4 iron, 4 sulfur cluster binding"/>
    <property type="evidence" value="ECO:0007669"/>
    <property type="project" value="UniProtKB-KW"/>
</dbReference>
<dbReference type="InterPro" id="IPR017896">
    <property type="entry name" value="4Fe4S_Fe-S-bd"/>
</dbReference>
<gene>
    <name evidence="15" type="primary">rsxB</name>
    <name evidence="15" type="ORF">G3A44_09385</name>
</gene>
<keyword evidence="1" id="KW-0813">Transport</keyword>